<protein>
    <submittedName>
        <fullName evidence="2">Uncharacterized protein</fullName>
    </submittedName>
</protein>
<dbReference type="InterPro" id="IPR025533">
    <property type="entry name" value="DUF4419"/>
</dbReference>
<dbReference type="EMBL" id="JACAZI010000014">
    <property type="protein sequence ID" value="KAF7344955.1"/>
    <property type="molecule type" value="Genomic_DNA"/>
</dbReference>
<dbReference type="OrthoDB" id="9978173at2759"/>
<feature type="compositionally biased region" description="Polar residues" evidence="1">
    <location>
        <begin position="23"/>
        <end position="33"/>
    </location>
</feature>
<accession>A0A8H6XNE6</accession>
<evidence type="ECO:0000256" key="1">
    <source>
        <dbReference type="SAM" id="MobiDB-lite"/>
    </source>
</evidence>
<dbReference type="Proteomes" id="UP000620124">
    <property type="component" value="Unassembled WGS sequence"/>
</dbReference>
<dbReference type="PANTHER" id="PTHR31252">
    <property type="entry name" value="DUF4419 DOMAIN-CONTAINING PROTEIN"/>
    <property type="match status" value="1"/>
</dbReference>
<feature type="compositionally biased region" description="Basic residues" evidence="1">
    <location>
        <begin position="34"/>
        <end position="44"/>
    </location>
</feature>
<feature type="region of interest" description="Disordered" evidence="1">
    <location>
        <begin position="1"/>
        <end position="44"/>
    </location>
</feature>
<organism evidence="2 3">
    <name type="scientific">Mycena venus</name>
    <dbReference type="NCBI Taxonomy" id="2733690"/>
    <lineage>
        <taxon>Eukaryota</taxon>
        <taxon>Fungi</taxon>
        <taxon>Dikarya</taxon>
        <taxon>Basidiomycota</taxon>
        <taxon>Agaricomycotina</taxon>
        <taxon>Agaricomycetes</taxon>
        <taxon>Agaricomycetidae</taxon>
        <taxon>Agaricales</taxon>
        <taxon>Marasmiineae</taxon>
        <taxon>Mycenaceae</taxon>
        <taxon>Mycena</taxon>
    </lineage>
</organism>
<keyword evidence="3" id="KW-1185">Reference proteome</keyword>
<dbReference type="Pfam" id="PF14388">
    <property type="entry name" value="DUF4419"/>
    <property type="match status" value="1"/>
</dbReference>
<proteinExistence type="predicted"/>
<sequence length="440" mass="48477">MLATFGGTSFSKEDIELPLPAPSTASPELSSSKTRPKQSRLSRLFGKKKTVESKDVVVQSAAETSKIPTVCLAATTSATPPESQLIVDAGDNDSADAVKNVIPKPNGFVDTVMSAYNQHHALVLRPDDVWIAILTQFNFFINARAELLRANFVAHDDKTALVVERDAFDDFEVFALEMASLIERNVVDPSLRSWALPAFSTTTPTDTAVGAMVLMATLKAFFEYVYCAICCGIPRVTLAGEKSDWEEIRARLEKLKEYGLETIAWYHLLVPVVSRFVAAFDDPNGPSNIAFWKNVAHFEPEGSGPSYYSGWITAFCVFSDKGRWLGPPLKNDVRSMRAPESMTAARFWNVYGDNGVTWLMSMSELTIDDTPFHKIDCSNIPPSYAEVDVRLVSEGKDQQCAIAAGVVGMRVCSSKDTRLSESGKDDTVRPAVGWWLFNKI</sequence>
<gene>
    <name evidence="2" type="ORF">MVEN_01658100</name>
</gene>
<name>A0A8H6XNE6_9AGAR</name>
<dbReference type="AlphaFoldDB" id="A0A8H6XNE6"/>
<dbReference type="PANTHER" id="PTHR31252:SF11">
    <property type="entry name" value="DUF4419 DOMAIN-CONTAINING PROTEIN"/>
    <property type="match status" value="1"/>
</dbReference>
<reference evidence="2" key="1">
    <citation type="submission" date="2020-05" db="EMBL/GenBank/DDBJ databases">
        <title>Mycena genomes resolve the evolution of fungal bioluminescence.</title>
        <authorList>
            <person name="Tsai I.J."/>
        </authorList>
    </citation>
    <scope>NUCLEOTIDE SEQUENCE</scope>
    <source>
        <strain evidence="2">CCC161011</strain>
    </source>
</reference>
<evidence type="ECO:0000313" key="2">
    <source>
        <dbReference type="EMBL" id="KAF7344955.1"/>
    </source>
</evidence>
<feature type="compositionally biased region" description="Polar residues" evidence="1">
    <location>
        <begin position="1"/>
        <end position="10"/>
    </location>
</feature>
<evidence type="ECO:0000313" key="3">
    <source>
        <dbReference type="Proteomes" id="UP000620124"/>
    </source>
</evidence>
<comment type="caution">
    <text evidence="2">The sequence shown here is derived from an EMBL/GenBank/DDBJ whole genome shotgun (WGS) entry which is preliminary data.</text>
</comment>